<sequence length="98" mass="11239">MTKAAAAVRPSSSGWEAHTRVRPPSHFNNRKAPRTQQSPRTLVHSDRSKTKPQPAKQSARVTWFQSDPPQTSTKKRNTRLKPKAARQVEKQRSRKETR</sequence>
<keyword evidence="3" id="KW-1185">Reference proteome</keyword>
<dbReference type="AlphaFoldDB" id="A0AAD1WQG6"/>
<evidence type="ECO:0000313" key="2">
    <source>
        <dbReference type="EMBL" id="CAH2321838.1"/>
    </source>
</evidence>
<proteinExistence type="predicted"/>
<name>A0AAD1WQG6_PELCU</name>
<feature type="compositionally biased region" description="Basic and acidic residues" evidence="1">
    <location>
        <begin position="86"/>
        <end position="98"/>
    </location>
</feature>
<feature type="compositionally biased region" description="Polar residues" evidence="1">
    <location>
        <begin position="55"/>
        <end position="72"/>
    </location>
</feature>
<dbReference type="EMBL" id="OW240922">
    <property type="protein sequence ID" value="CAH2321838.1"/>
    <property type="molecule type" value="Genomic_DNA"/>
</dbReference>
<feature type="compositionally biased region" description="Basic residues" evidence="1">
    <location>
        <begin position="73"/>
        <end position="84"/>
    </location>
</feature>
<feature type="compositionally biased region" description="Basic residues" evidence="1">
    <location>
        <begin position="20"/>
        <end position="33"/>
    </location>
</feature>
<evidence type="ECO:0000256" key="1">
    <source>
        <dbReference type="SAM" id="MobiDB-lite"/>
    </source>
</evidence>
<dbReference type="Proteomes" id="UP001295444">
    <property type="component" value="Chromosome 11"/>
</dbReference>
<accession>A0AAD1WQG6</accession>
<reference evidence="2" key="1">
    <citation type="submission" date="2022-03" db="EMBL/GenBank/DDBJ databases">
        <authorList>
            <person name="Alioto T."/>
            <person name="Alioto T."/>
            <person name="Gomez Garrido J."/>
        </authorList>
    </citation>
    <scope>NUCLEOTIDE SEQUENCE</scope>
</reference>
<feature type="region of interest" description="Disordered" evidence="1">
    <location>
        <begin position="1"/>
        <end position="98"/>
    </location>
</feature>
<evidence type="ECO:0000313" key="3">
    <source>
        <dbReference type="Proteomes" id="UP001295444"/>
    </source>
</evidence>
<protein>
    <submittedName>
        <fullName evidence="2">Uncharacterized protein</fullName>
    </submittedName>
</protein>
<gene>
    <name evidence="2" type="ORF">PECUL_23A013566</name>
</gene>
<organism evidence="2 3">
    <name type="scientific">Pelobates cultripes</name>
    <name type="common">Western spadefoot toad</name>
    <dbReference type="NCBI Taxonomy" id="61616"/>
    <lineage>
        <taxon>Eukaryota</taxon>
        <taxon>Metazoa</taxon>
        <taxon>Chordata</taxon>
        <taxon>Craniata</taxon>
        <taxon>Vertebrata</taxon>
        <taxon>Euteleostomi</taxon>
        <taxon>Amphibia</taxon>
        <taxon>Batrachia</taxon>
        <taxon>Anura</taxon>
        <taxon>Pelobatoidea</taxon>
        <taxon>Pelobatidae</taxon>
        <taxon>Pelobates</taxon>
    </lineage>
</organism>